<evidence type="ECO:0000313" key="2">
    <source>
        <dbReference type="Proteomes" id="UP000031036"/>
    </source>
</evidence>
<dbReference type="Proteomes" id="UP000031036">
    <property type="component" value="Unassembled WGS sequence"/>
</dbReference>
<dbReference type="AlphaFoldDB" id="A0A0B2VDC4"/>
<comment type="caution">
    <text evidence="1">The sequence shown here is derived from an EMBL/GenBank/DDBJ whole genome shotgun (WGS) entry which is preliminary data.</text>
</comment>
<gene>
    <name evidence="1" type="ORF">Tcan_04717</name>
</gene>
<organism evidence="1 2">
    <name type="scientific">Toxocara canis</name>
    <name type="common">Canine roundworm</name>
    <dbReference type="NCBI Taxonomy" id="6265"/>
    <lineage>
        <taxon>Eukaryota</taxon>
        <taxon>Metazoa</taxon>
        <taxon>Ecdysozoa</taxon>
        <taxon>Nematoda</taxon>
        <taxon>Chromadorea</taxon>
        <taxon>Rhabditida</taxon>
        <taxon>Spirurina</taxon>
        <taxon>Ascaridomorpha</taxon>
        <taxon>Ascaridoidea</taxon>
        <taxon>Toxocaridae</taxon>
        <taxon>Toxocara</taxon>
    </lineage>
</organism>
<dbReference type="OMA" id="NSIREDM"/>
<proteinExistence type="predicted"/>
<evidence type="ECO:0000313" key="1">
    <source>
        <dbReference type="EMBL" id="KHN79469.1"/>
    </source>
</evidence>
<dbReference type="EMBL" id="JPKZ01001912">
    <property type="protein sequence ID" value="KHN79469.1"/>
    <property type="molecule type" value="Genomic_DNA"/>
</dbReference>
<name>A0A0B2VDC4_TOXCA</name>
<dbReference type="OrthoDB" id="5827290at2759"/>
<accession>A0A0B2VDC4</accession>
<protein>
    <submittedName>
        <fullName evidence="1">Uncharacterized protein</fullName>
    </submittedName>
</protein>
<keyword evidence="2" id="KW-1185">Reference proteome</keyword>
<reference evidence="1 2" key="1">
    <citation type="submission" date="2014-11" db="EMBL/GenBank/DDBJ databases">
        <title>Genetic blueprint of the zoonotic pathogen Toxocara canis.</title>
        <authorList>
            <person name="Zhu X.-Q."/>
            <person name="Korhonen P.K."/>
            <person name="Cai H."/>
            <person name="Young N.D."/>
            <person name="Nejsum P."/>
            <person name="von Samson-Himmelstjerna G."/>
            <person name="Boag P.R."/>
            <person name="Tan P."/>
            <person name="Li Q."/>
            <person name="Min J."/>
            <person name="Yang Y."/>
            <person name="Wang X."/>
            <person name="Fang X."/>
            <person name="Hall R.S."/>
            <person name="Hofmann A."/>
            <person name="Sternberg P.W."/>
            <person name="Jex A.R."/>
            <person name="Gasser R.B."/>
        </authorList>
    </citation>
    <scope>NUCLEOTIDE SEQUENCE [LARGE SCALE GENOMIC DNA]</scope>
    <source>
        <strain evidence="1">PN_DK_2014</strain>
    </source>
</reference>
<sequence>MATMHSVAHDALSETRSWILAKYTKLCGMRYEVSGTSGDLRVTVNGHLLIVSIGTSSLEEFSLSITPSPTIKSKENDVFFQVVSQHSSYVLARFRIKFMSENDLRAFSQLVSRFINIETTTIRPQCFARDQSVDRVEVDPFQTVPSLGVENDRKRANSEQRPCNQPSKVFCEVRLFL</sequence>